<evidence type="ECO:0000313" key="2">
    <source>
        <dbReference type="Proteomes" id="UP000266673"/>
    </source>
</evidence>
<dbReference type="AlphaFoldDB" id="A0A397VL85"/>
<evidence type="ECO:0000313" key="1">
    <source>
        <dbReference type="EMBL" id="RIB22571.1"/>
    </source>
</evidence>
<comment type="caution">
    <text evidence="1">The sequence shown here is derived from an EMBL/GenBank/DDBJ whole genome shotgun (WGS) entry which is preliminary data.</text>
</comment>
<keyword evidence="2" id="KW-1185">Reference proteome</keyword>
<proteinExistence type="predicted"/>
<dbReference type="Proteomes" id="UP000266673">
    <property type="component" value="Unassembled WGS sequence"/>
</dbReference>
<name>A0A397VL85_9GLOM</name>
<organism evidence="1 2">
    <name type="scientific">Gigaspora rosea</name>
    <dbReference type="NCBI Taxonomy" id="44941"/>
    <lineage>
        <taxon>Eukaryota</taxon>
        <taxon>Fungi</taxon>
        <taxon>Fungi incertae sedis</taxon>
        <taxon>Mucoromycota</taxon>
        <taxon>Glomeromycotina</taxon>
        <taxon>Glomeromycetes</taxon>
        <taxon>Diversisporales</taxon>
        <taxon>Gigasporaceae</taxon>
        <taxon>Gigaspora</taxon>
    </lineage>
</organism>
<gene>
    <name evidence="1" type="ORF">C2G38_2173646</name>
</gene>
<reference evidence="1 2" key="1">
    <citation type="submission" date="2018-06" db="EMBL/GenBank/DDBJ databases">
        <title>Comparative genomics reveals the genomic features of Rhizophagus irregularis, R. cerebriforme, R. diaphanum and Gigaspora rosea, and their symbiotic lifestyle signature.</title>
        <authorList>
            <person name="Morin E."/>
            <person name="San Clemente H."/>
            <person name="Chen E.C.H."/>
            <person name="De La Providencia I."/>
            <person name="Hainaut M."/>
            <person name="Kuo A."/>
            <person name="Kohler A."/>
            <person name="Murat C."/>
            <person name="Tang N."/>
            <person name="Roy S."/>
            <person name="Loubradou J."/>
            <person name="Henrissat B."/>
            <person name="Grigoriev I.V."/>
            <person name="Corradi N."/>
            <person name="Roux C."/>
            <person name="Martin F.M."/>
        </authorList>
    </citation>
    <scope>NUCLEOTIDE SEQUENCE [LARGE SCALE GENOMIC DNA]</scope>
    <source>
        <strain evidence="1 2">DAOM 194757</strain>
    </source>
</reference>
<dbReference type="EMBL" id="QKWP01000303">
    <property type="protein sequence ID" value="RIB22571.1"/>
    <property type="molecule type" value="Genomic_DNA"/>
</dbReference>
<protein>
    <submittedName>
        <fullName evidence="1">Uncharacterized protein</fullName>
    </submittedName>
</protein>
<sequence>MASKQHHQLAKFWNVNNIGVPELLKLETAIDDILSPILEQDDLISSFGESYIKIFKIHIAVNTENYFKVDDLLALPQKANNSMSQIKFNCEQIKLQANLTEPKKVFIFTDMVANNIVLCFLDDNPPVSQNTKRSRYDVDSPELKFKGIAITITFLVTNFLRAYTPTLYIGPIKIAMINPYDFSIIYLNGKVVAPTFVIRNDDADQYKELIITDDAPASSIEEKDDISEDLIITDMYSNGGDSGGTVFSFVSPQNLVSVVGRGIILGG</sequence>
<accession>A0A397VL85</accession>